<evidence type="ECO:0000313" key="2">
    <source>
        <dbReference type="Proteomes" id="UP000557566"/>
    </source>
</evidence>
<organism evidence="1 2">
    <name type="scientific">Ophiocordyceps sinensis</name>
    <dbReference type="NCBI Taxonomy" id="72228"/>
    <lineage>
        <taxon>Eukaryota</taxon>
        <taxon>Fungi</taxon>
        <taxon>Dikarya</taxon>
        <taxon>Ascomycota</taxon>
        <taxon>Pezizomycotina</taxon>
        <taxon>Sordariomycetes</taxon>
        <taxon>Hypocreomycetidae</taxon>
        <taxon>Hypocreales</taxon>
        <taxon>Ophiocordycipitaceae</taxon>
        <taxon>Ophiocordyceps</taxon>
    </lineage>
</organism>
<name>A0A8H4LY06_9HYPO</name>
<protein>
    <submittedName>
        <fullName evidence="1">Uncharacterized protein</fullName>
    </submittedName>
</protein>
<sequence>MIQRLFNTEEINQTRVRTWKPHRSRVDKLLWFMHSIYGAILPRLNHDVCALNVGRNKRRRLGHAMGNTRT</sequence>
<comment type="caution">
    <text evidence="1">The sequence shown here is derived from an EMBL/GenBank/DDBJ whole genome shotgun (WGS) entry which is preliminary data.</text>
</comment>
<proteinExistence type="predicted"/>
<gene>
    <name evidence="1" type="ORF">G6O67_005713</name>
</gene>
<evidence type="ECO:0000313" key="1">
    <source>
        <dbReference type="EMBL" id="KAF4507036.1"/>
    </source>
</evidence>
<reference evidence="1 2" key="1">
    <citation type="journal article" date="2020" name="Genome Biol. Evol.">
        <title>A new high-quality draft genome assembly of the Chinese cordyceps Ophiocordyceps sinensis.</title>
        <authorList>
            <person name="Shu R."/>
            <person name="Zhang J."/>
            <person name="Meng Q."/>
            <person name="Zhang H."/>
            <person name="Zhou G."/>
            <person name="Li M."/>
            <person name="Wu P."/>
            <person name="Zhao Y."/>
            <person name="Chen C."/>
            <person name="Qin Q."/>
        </authorList>
    </citation>
    <scope>NUCLEOTIDE SEQUENCE [LARGE SCALE GENOMIC DNA]</scope>
    <source>
        <strain evidence="1 2">IOZ07</strain>
    </source>
</reference>
<keyword evidence="2" id="KW-1185">Reference proteome</keyword>
<dbReference type="OrthoDB" id="5215300at2759"/>
<dbReference type="EMBL" id="JAAVMX010000006">
    <property type="protein sequence ID" value="KAF4507036.1"/>
    <property type="molecule type" value="Genomic_DNA"/>
</dbReference>
<dbReference type="Proteomes" id="UP000557566">
    <property type="component" value="Unassembled WGS sequence"/>
</dbReference>
<dbReference type="AlphaFoldDB" id="A0A8H4LY06"/>
<accession>A0A8H4LY06</accession>